<comment type="similarity">
    <text evidence="2">Belongs to the UPP synthase family.</text>
</comment>
<dbReference type="GO" id="GO:0016094">
    <property type="term" value="P:polyprenol biosynthetic process"/>
    <property type="evidence" value="ECO:0007669"/>
    <property type="project" value="TreeGrafter"/>
</dbReference>
<accession>A0A1G2LG56</accession>
<feature type="binding site" evidence="2">
    <location>
        <position position="17"/>
    </location>
    <ligand>
        <name>substrate</name>
    </ligand>
</feature>
<feature type="binding site" evidence="2">
    <location>
        <position position="180"/>
    </location>
    <ligand>
        <name>substrate</name>
    </ligand>
</feature>
<dbReference type="Gene3D" id="3.40.1180.10">
    <property type="entry name" value="Decaprenyl diphosphate synthase-like"/>
    <property type="match status" value="1"/>
</dbReference>
<dbReference type="GO" id="GO:0008834">
    <property type="term" value="F:ditrans,polycis-undecaprenyl-diphosphate synthase [(2E,6E)-farnesyl-diphosphate specific] activity"/>
    <property type="evidence" value="ECO:0007669"/>
    <property type="project" value="TreeGrafter"/>
</dbReference>
<dbReference type="GO" id="GO:0000287">
    <property type="term" value="F:magnesium ion binding"/>
    <property type="evidence" value="ECO:0007669"/>
    <property type="project" value="UniProtKB-UniRule"/>
</dbReference>
<protein>
    <recommendedName>
        <fullName evidence="2">Isoprenyl transferase</fullName>
        <ecNumber evidence="2">2.5.1.-</ecNumber>
    </recommendedName>
</protein>
<dbReference type="GO" id="GO:0005829">
    <property type="term" value="C:cytosol"/>
    <property type="evidence" value="ECO:0007669"/>
    <property type="project" value="TreeGrafter"/>
</dbReference>
<dbReference type="Pfam" id="PF01255">
    <property type="entry name" value="Prenyltransf"/>
    <property type="match status" value="1"/>
</dbReference>
<dbReference type="Proteomes" id="UP000178977">
    <property type="component" value="Unassembled WGS sequence"/>
</dbReference>
<evidence type="ECO:0000313" key="3">
    <source>
        <dbReference type="EMBL" id="OHA09812.1"/>
    </source>
</evidence>
<dbReference type="NCBIfam" id="TIGR00055">
    <property type="entry name" value="uppS"/>
    <property type="match status" value="1"/>
</dbReference>
<dbReference type="SUPFAM" id="SSF64005">
    <property type="entry name" value="Undecaprenyl diphosphate synthase"/>
    <property type="match status" value="1"/>
</dbReference>
<dbReference type="PANTHER" id="PTHR10291:SF0">
    <property type="entry name" value="DEHYDRODOLICHYL DIPHOSPHATE SYNTHASE 2"/>
    <property type="match status" value="1"/>
</dbReference>
<dbReference type="AlphaFoldDB" id="A0A1G2LG56"/>
<proteinExistence type="inferred from homology"/>
<reference evidence="3 4" key="1">
    <citation type="journal article" date="2016" name="Nat. Commun.">
        <title>Thousands of microbial genomes shed light on interconnected biogeochemical processes in an aquifer system.</title>
        <authorList>
            <person name="Anantharaman K."/>
            <person name="Brown C.T."/>
            <person name="Hug L.A."/>
            <person name="Sharon I."/>
            <person name="Castelle C.J."/>
            <person name="Probst A.J."/>
            <person name="Thomas B.C."/>
            <person name="Singh A."/>
            <person name="Wilkins M.J."/>
            <person name="Karaoz U."/>
            <person name="Brodie E.L."/>
            <person name="Williams K.H."/>
            <person name="Hubbard S.S."/>
            <person name="Banfield J.F."/>
        </authorList>
    </citation>
    <scope>NUCLEOTIDE SEQUENCE [LARGE SCALE GENOMIC DNA]</scope>
</reference>
<name>A0A1G2LG56_9BACT</name>
<comment type="caution">
    <text evidence="3">The sequence shown here is derived from an EMBL/GenBank/DDBJ whole genome shotgun (WGS) entry which is preliminary data.</text>
</comment>
<feature type="binding site" evidence="2">
    <location>
        <position position="199"/>
    </location>
    <ligand>
        <name>Mg(2+)</name>
        <dbReference type="ChEBI" id="CHEBI:18420"/>
    </ligand>
</feature>
<feature type="binding site" evidence="2">
    <location>
        <begin position="57"/>
        <end position="59"/>
    </location>
    <ligand>
        <name>substrate</name>
    </ligand>
</feature>
<evidence type="ECO:0000256" key="1">
    <source>
        <dbReference type="ARBA" id="ARBA00022679"/>
    </source>
</evidence>
<gene>
    <name evidence="3" type="ORF">A3A44_03320</name>
</gene>
<feature type="binding site" evidence="2">
    <location>
        <position position="25"/>
    </location>
    <ligand>
        <name>substrate</name>
    </ligand>
</feature>
<dbReference type="FunFam" id="3.40.1180.10:FF:000001">
    <property type="entry name" value="(2E,6E)-farnesyl-diphosphate-specific ditrans,polycis-undecaprenyl-diphosphate synthase"/>
    <property type="match status" value="1"/>
</dbReference>
<comment type="cofactor">
    <cofactor evidence="2">
        <name>Mg(2+)</name>
        <dbReference type="ChEBI" id="CHEBI:18420"/>
    </cofactor>
    <text evidence="2">Binds 2 magnesium ions per subunit.</text>
</comment>
<dbReference type="InterPro" id="IPR001441">
    <property type="entry name" value="UPP_synth-like"/>
</dbReference>
<organism evidence="3 4">
    <name type="scientific">Candidatus Sungbacteria bacterium RIFCSPLOWO2_01_FULL_60_25</name>
    <dbReference type="NCBI Taxonomy" id="1802281"/>
    <lineage>
        <taxon>Bacteria</taxon>
        <taxon>Candidatus Sungiibacteriota</taxon>
    </lineage>
</organism>
<evidence type="ECO:0000256" key="2">
    <source>
        <dbReference type="HAMAP-Rule" id="MF_01139"/>
    </source>
</evidence>
<feature type="active site" description="Proton acceptor" evidence="2">
    <location>
        <position position="60"/>
    </location>
</feature>
<dbReference type="STRING" id="1802281.A3A44_03320"/>
<feature type="binding site" evidence="2">
    <location>
        <begin position="186"/>
        <end position="188"/>
    </location>
    <ligand>
        <name>substrate</name>
    </ligand>
</feature>
<feature type="active site" evidence="2">
    <location>
        <position position="12"/>
    </location>
</feature>
<feature type="binding site" evidence="2">
    <location>
        <position position="63"/>
    </location>
    <ligand>
        <name>substrate</name>
    </ligand>
</feature>
<dbReference type="PROSITE" id="PS01066">
    <property type="entry name" value="UPP_SYNTHASE"/>
    <property type="match status" value="1"/>
</dbReference>
<dbReference type="CDD" id="cd00475">
    <property type="entry name" value="Cis_IPPS"/>
    <property type="match status" value="1"/>
</dbReference>
<dbReference type="InterPro" id="IPR036424">
    <property type="entry name" value="UPP_synth-like_sf"/>
</dbReference>
<dbReference type="HAMAP" id="MF_01139">
    <property type="entry name" value="ISPT"/>
    <property type="match status" value="1"/>
</dbReference>
<keyword evidence="2" id="KW-0460">Magnesium</keyword>
<keyword evidence="1 2" id="KW-0808">Transferase</keyword>
<keyword evidence="2" id="KW-0479">Metal-binding</keyword>
<dbReference type="EC" id="2.5.1.-" evidence="2"/>
<feature type="binding site" evidence="2">
    <location>
        <position position="61"/>
    </location>
    <ligand>
        <name>substrate</name>
    </ligand>
</feature>
<comment type="function">
    <text evidence="2">Catalyzes the condensation of isopentenyl diphosphate (IPP) with allylic pyrophosphates generating different type of terpenoids.</text>
</comment>
<dbReference type="PANTHER" id="PTHR10291">
    <property type="entry name" value="DEHYDRODOLICHYL DIPHOSPHATE SYNTHASE FAMILY MEMBER"/>
    <property type="match status" value="1"/>
</dbReference>
<dbReference type="EMBL" id="MHQT01000012">
    <property type="protein sequence ID" value="OHA09812.1"/>
    <property type="molecule type" value="Genomic_DNA"/>
</dbReference>
<dbReference type="InterPro" id="IPR018520">
    <property type="entry name" value="UPP_synth-like_CS"/>
</dbReference>
<feature type="binding site" evidence="2">
    <location>
        <position position="29"/>
    </location>
    <ligand>
        <name>substrate</name>
    </ligand>
</feature>
<evidence type="ECO:0000313" key="4">
    <source>
        <dbReference type="Proteomes" id="UP000178977"/>
    </source>
</evidence>
<feature type="binding site" evidence="2">
    <location>
        <position position="12"/>
    </location>
    <ligand>
        <name>Mg(2+)</name>
        <dbReference type="ChEBI" id="CHEBI:18420"/>
    </ligand>
</feature>
<comment type="subunit">
    <text evidence="2">Homodimer.</text>
</comment>
<feature type="binding site" evidence="2">
    <location>
        <begin position="13"/>
        <end position="16"/>
    </location>
    <ligand>
        <name>substrate</name>
    </ligand>
</feature>
<sequence length="231" mass="26353">MTTPNHVAIIMDGNRRWAVRRGLSRIEGHRHGLEALRKIVPAFIERKISVVSLFAFSTENWRRTQEEVSVLMGLIKRAFEEHFQWLREHDVRVRIAGRWSDFSEDIQRIFREVTEATAHNTGLTANFCLSYGGREELAQAARRIAEEAGGNPAALAAIDEDVVGCHLYTAGLPDVDLLIRTSGEHRISNFLLWQSAYAELYFTEAHWPDFTPAELDKALAEFSTRKRNFGT</sequence>